<evidence type="ECO:0000313" key="8">
    <source>
        <dbReference type="EMBL" id="ELR24012.1"/>
    </source>
</evidence>
<keyword evidence="9" id="KW-1185">Reference proteome</keyword>
<name>L8HFJ0_ACACF</name>
<evidence type="ECO:0000256" key="2">
    <source>
        <dbReference type="ARBA" id="ARBA00022801"/>
    </source>
</evidence>
<dbReference type="GeneID" id="14925012"/>
<dbReference type="STRING" id="1257118.L8HFJ0"/>
<dbReference type="EMBL" id="KB007840">
    <property type="protein sequence ID" value="ELR24012.1"/>
    <property type="molecule type" value="Genomic_DNA"/>
</dbReference>
<dbReference type="PRINTS" id="PR01908">
    <property type="entry name" value="ADSPHPHTASE"/>
</dbReference>
<dbReference type="PROSITE" id="PS50056">
    <property type="entry name" value="TYR_PHOSPHATASE_2"/>
    <property type="match status" value="1"/>
</dbReference>
<dbReference type="GO" id="GO:0043409">
    <property type="term" value="P:negative regulation of MAPK cascade"/>
    <property type="evidence" value="ECO:0007669"/>
    <property type="project" value="TreeGrafter"/>
</dbReference>
<dbReference type="Pfam" id="PF00782">
    <property type="entry name" value="DSPc"/>
    <property type="match status" value="1"/>
</dbReference>
<dbReference type="PANTHER" id="PTHR10159">
    <property type="entry name" value="DUAL SPECIFICITY PROTEIN PHOSPHATASE"/>
    <property type="match status" value="1"/>
</dbReference>
<dbReference type="SUPFAM" id="SSF52821">
    <property type="entry name" value="Rhodanese/Cell cycle control phosphatase"/>
    <property type="match status" value="1"/>
</dbReference>
<gene>
    <name evidence="8" type="ORF">ACA1_144030</name>
</gene>
<dbReference type="Proteomes" id="UP000011083">
    <property type="component" value="Unassembled WGS sequence"/>
</dbReference>
<accession>L8HFJ0</accession>
<dbReference type="SUPFAM" id="SSF52799">
    <property type="entry name" value="(Phosphotyrosine protein) phosphatases II"/>
    <property type="match status" value="1"/>
</dbReference>
<reference evidence="8 9" key="1">
    <citation type="journal article" date="2013" name="Genome Biol.">
        <title>Genome of Acanthamoeba castellanii highlights extensive lateral gene transfer and early evolution of tyrosine kinase signaling.</title>
        <authorList>
            <person name="Clarke M."/>
            <person name="Lohan A.J."/>
            <person name="Liu B."/>
            <person name="Lagkouvardos I."/>
            <person name="Roy S."/>
            <person name="Zafar N."/>
            <person name="Bertelli C."/>
            <person name="Schilde C."/>
            <person name="Kianianmomeni A."/>
            <person name="Burglin T.R."/>
            <person name="Frech C."/>
            <person name="Turcotte B."/>
            <person name="Kopec K.O."/>
            <person name="Synnott J.M."/>
            <person name="Choo C."/>
            <person name="Paponov I."/>
            <person name="Finkler A."/>
            <person name="Soon Heng Tan C."/>
            <person name="Hutchins A.P."/>
            <person name="Weinmeier T."/>
            <person name="Rattei T."/>
            <person name="Chu J.S."/>
            <person name="Gimenez G."/>
            <person name="Irimia M."/>
            <person name="Rigden D.J."/>
            <person name="Fitzpatrick D.A."/>
            <person name="Lorenzo-Morales J."/>
            <person name="Bateman A."/>
            <person name="Chiu C.H."/>
            <person name="Tang P."/>
            <person name="Hegemann P."/>
            <person name="Fromm H."/>
            <person name="Raoult D."/>
            <person name="Greub G."/>
            <person name="Miranda-Saavedra D."/>
            <person name="Chen N."/>
            <person name="Nash P."/>
            <person name="Ginger M.L."/>
            <person name="Horn M."/>
            <person name="Schaap P."/>
            <person name="Caler L."/>
            <person name="Loftus B."/>
        </authorList>
    </citation>
    <scope>NUCLEOTIDE SEQUENCE [LARGE SCALE GENOMIC DNA]</scope>
    <source>
        <strain evidence="8 9">Neff</strain>
    </source>
</reference>
<dbReference type="OrthoDB" id="285418at2759"/>
<dbReference type="RefSeq" id="XP_004353540.1">
    <property type="nucleotide sequence ID" value="XM_004353488.1"/>
</dbReference>
<dbReference type="PROSITE" id="PS50054">
    <property type="entry name" value="TYR_PHOSPHATASE_DUAL"/>
    <property type="match status" value="1"/>
</dbReference>
<dbReference type="InterPro" id="IPR036873">
    <property type="entry name" value="Rhodanese-like_dom_sf"/>
</dbReference>
<comment type="catalytic activity">
    <reaction evidence="5">
        <text>O-phospho-L-threonyl-[protein] + H2O = L-threonyl-[protein] + phosphate</text>
        <dbReference type="Rhea" id="RHEA:47004"/>
        <dbReference type="Rhea" id="RHEA-COMP:11060"/>
        <dbReference type="Rhea" id="RHEA-COMP:11605"/>
        <dbReference type="ChEBI" id="CHEBI:15377"/>
        <dbReference type="ChEBI" id="CHEBI:30013"/>
        <dbReference type="ChEBI" id="CHEBI:43474"/>
        <dbReference type="ChEBI" id="CHEBI:61977"/>
        <dbReference type="EC" id="3.1.3.16"/>
    </reaction>
</comment>
<evidence type="ECO:0000256" key="5">
    <source>
        <dbReference type="ARBA" id="ARBA00048336"/>
    </source>
</evidence>
<evidence type="ECO:0000313" key="9">
    <source>
        <dbReference type="Proteomes" id="UP000011083"/>
    </source>
</evidence>
<dbReference type="PROSITE" id="PS00383">
    <property type="entry name" value="TYR_PHOSPHATASE_1"/>
    <property type="match status" value="1"/>
</dbReference>
<protein>
    <submittedName>
        <fullName evidence="8">Dual specificity phosphatase, catalytic domain containing protein</fullName>
    </submittedName>
</protein>
<dbReference type="Gene3D" id="3.40.250.10">
    <property type="entry name" value="Rhodanese-like domain"/>
    <property type="match status" value="1"/>
</dbReference>
<dbReference type="InterPro" id="IPR000340">
    <property type="entry name" value="Dual-sp_phosphatase_cat-dom"/>
</dbReference>
<comment type="similarity">
    <text evidence="1">Belongs to the protein-tyrosine phosphatase family. Non-receptor class dual specificity subfamily.</text>
</comment>
<dbReference type="CDD" id="cd14498">
    <property type="entry name" value="DSP"/>
    <property type="match status" value="1"/>
</dbReference>
<keyword evidence="3" id="KW-0904">Protein phosphatase</keyword>
<comment type="catalytic activity">
    <reaction evidence="4">
        <text>O-phospho-L-seryl-[protein] + H2O = L-seryl-[protein] + phosphate</text>
        <dbReference type="Rhea" id="RHEA:20629"/>
        <dbReference type="Rhea" id="RHEA-COMP:9863"/>
        <dbReference type="Rhea" id="RHEA-COMP:11604"/>
        <dbReference type="ChEBI" id="CHEBI:15377"/>
        <dbReference type="ChEBI" id="CHEBI:29999"/>
        <dbReference type="ChEBI" id="CHEBI:43474"/>
        <dbReference type="ChEBI" id="CHEBI:83421"/>
        <dbReference type="EC" id="3.1.3.16"/>
    </reaction>
</comment>
<dbReference type="GO" id="GO:0004722">
    <property type="term" value="F:protein serine/threonine phosphatase activity"/>
    <property type="evidence" value="ECO:0007669"/>
    <property type="project" value="UniProtKB-EC"/>
</dbReference>
<dbReference type="PANTHER" id="PTHR10159:SF519">
    <property type="entry name" value="DUAL SPECIFICITY PROTEIN PHOSPHATASE MPK3"/>
    <property type="match status" value="1"/>
</dbReference>
<evidence type="ECO:0000256" key="4">
    <source>
        <dbReference type="ARBA" id="ARBA00047761"/>
    </source>
</evidence>
<dbReference type="VEuPathDB" id="AmoebaDB:ACA1_144030"/>
<evidence type="ECO:0000256" key="1">
    <source>
        <dbReference type="ARBA" id="ARBA00008601"/>
    </source>
</evidence>
<dbReference type="InterPro" id="IPR016130">
    <property type="entry name" value="Tyr_Pase_AS"/>
</dbReference>
<evidence type="ECO:0000259" key="6">
    <source>
        <dbReference type="PROSITE" id="PS50054"/>
    </source>
</evidence>
<dbReference type="KEGG" id="acan:ACA1_144030"/>
<feature type="domain" description="Tyrosine-protein phosphatase" evidence="6">
    <location>
        <begin position="145"/>
        <end position="287"/>
    </location>
</feature>
<dbReference type="InterPro" id="IPR020422">
    <property type="entry name" value="TYR_PHOSPHATASE_DUAL_dom"/>
</dbReference>
<dbReference type="CDD" id="cd00158">
    <property type="entry name" value="RHOD"/>
    <property type="match status" value="1"/>
</dbReference>
<dbReference type="Gene3D" id="3.90.190.10">
    <property type="entry name" value="Protein tyrosine phosphatase superfamily"/>
    <property type="match status" value="1"/>
</dbReference>
<evidence type="ECO:0000259" key="7">
    <source>
        <dbReference type="PROSITE" id="PS50056"/>
    </source>
</evidence>
<dbReference type="FunFam" id="3.90.190.10:FF:000004">
    <property type="entry name" value="Protein phosphatase Slingshot homolog 2"/>
    <property type="match status" value="1"/>
</dbReference>
<sequence>MRSSSAKCRVKFEELDGKHFYNIVSCNFMNVAVIDVRTPEEHGKLFINNSYNFPLEKFDDSDSGKNLWDCIHQRKFARAIIIHDNEEAVLKSRIPHVIDDVSGGTAALSYLKGGLASFYKKYPFVCAKPEGGNSWGSFEQIAVSWPSRITRYVYLGDWQSASNETVFDNLGIKHVVNCCKERNAFEDKEGFMYHNVSIVDHPSADISTYFEAVVDFIDQATKQKQKVLVHCHAGVSRSTTVVVAFLMKTKRWPYKKALNYVKQRRYIVDPNFGFVEQLRKFEESLGLSSPAEENKTA</sequence>
<dbReference type="OMA" id="DECENVY"/>
<dbReference type="AlphaFoldDB" id="L8HFJ0"/>
<dbReference type="GO" id="GO:0005737">
    <property type="term" value="C:cytoplasm"/>
    <property type="evidence" value="ECO:0007669"/>
    <property type="project" value="TreeGrafter"/>
</dbReference>
<organism evidence="8 9">
    <name type="scientific">Acanthamoeba castellanii (strain ATCC 30010 / Neff)</name>
    <dbReference type="NCBI Taxonomy" id="1257118"/>
    <lineage>
        <taxon>Eukaryota</taxon>
        <taxon>Amoebozoa</taxon>
        <taxon>Discosea</taxon>
        <taxon>Longamoebia</taxon>
        <taxon>Centramoebida</taxon>
        <taxon>Acanthamoebidae</taxon>
        <taxon>Acanthamoeba</taxon>
    </lineage>
</organism>
<feature type="domain" description="Tyrosine specific protein phosphatases" evidence="7">
    <location>
        <begin position="207"/>
        <end position="265"/>
    </location>
</feature>
<dbReference type="InterPro" id="IPR000387">
    <property type="entry name" value="Tyr_Pase_dom"/>
</dbReference>
<evidence type="ECO:0000256" key="3">
    <source>
        <dbReference type="ARBA" id="ARBA00022912"/>
    </source>
</evidence>
<keyword evidence="2" id="KW-0378">Hydrolase</keyword>
<dbReference type="InterPro" id="IPR029021">
    <property type="entry name" value="Prot-tyrosine_phosphatase-like"/>
</dbReference>
<proteinExistence type="inferred from homology"/>
<dbReference type="SMART" id="SM00195">
    <property type="entry name" value="DSPc"/>
    <property type="match status" value="1"/>
</dbReference>